<evidence type="ECO:0000259" key="2">
    <source>
        <dbReference type="PROSITE" id="PS50172"/>
    </source>
</evidence>
<sequence length="916" mass="97830">MTPRPLRRPTHSTTTTSTLIRGSTIPHTRSMARLASTINTNTSKFQVYDENSSPPSSAQSIIEIKKAGKGLTTKNLRSRGPLKESKSINNFHSISISNMNILEETYKNDKSIGNGKGDDNSGLGKRKVVEDDGRSKKIKMDHQRSSNELGIGGRVKKEKMNQIRTIGHQSSSELMRSLKPSVPSTPIPTSTNLTPSHSIAAIAPTPARELLKKDDNSTSPSTSPPTRFIARPPTPPRMKEKPVAMTSTNIPPITPKRARSPSEGINKPLSKMPASLRKTPGPPSIPSSLSIRPVQSTPSHTVSAEDPKLTALPNDTSSLAPSPRKVFSVPRTVHNGSTTPSGPPPTASRMPSSLATPNMRVVPPSPLTSRMAAASQTKRRSQPTLDSFLLKKESQRDVEDPQSQRSAPLGQQVDIGAAERLSSDSQTASQNVIPRNPSADLVEAGSGISSTPSNQMADLQLEETEPGLPASMIAETTPYDNPSSSLPSSKISSSRVTGTMGPPSRIPVSRQPSTSSLVTSAKPSTLSSTKKPATGLGSLPSRRPSTRPSLVPAHSTSSSTTSTTSPVKRKPSYPSSLGSGPLARPTPRMVSNPIVTPRASTNPAPTISDNEIPGMSTQRSVSAPVARSRLSLSSREGLTGETSKSLAGLSDALNKLKMKKLEQQNNTPSATDSKELITPSIILTEPLIKPLNERPNNLTCSTSATASSSSGSRIGTSGHRPRSSIHPGDLSTSSDEGNHVADQSIAALLCSTNGDKCLKGVRAFVDVRTSDGEDSSRVFIDILKGLGAKVFVRPTDSCTHIIYKSGKPSTLSWWRKQDDPKPFMVGIKWVMECKKSGKRLEEAPFIVDTNEEDIFQKRRKSMEPKSLAASQGLGLGQPSTARQALLDVAQARRKSLMYAPKVSSPLKKAYMGLAEE</sequence>
<feature type="compositionally biased region" description="Low complexity" evidence="1">
    <location>
        <begin position="701"/>
        <end position="718"/>
    </location>
</feature>
<dbReference type="PROSITE" id="PS50172">
    <property type="entry name" value="BRCT"/>
    <property type="match status" value="1"/>
</dbReference>
<feature type="region of interest" description="Disordered" evidence="1">
    <location>
        <begin position="209"/>
        <end position="386"/>
    </location>
</feature>
<feature type="compositionally biased region" description="Low complexity" evidence="1">
    <location>
        <begin position="180"/>
        <end position="191"/>
    </location>
</feature>
<feature type="compositionally biased region" description="Low complexity" evidence="1">
    <location>
        <begin position="483"/>
        <end position="494"/>
    </location>
</feature>
<reference evidence="3 4" key="1">
    <citation type="submission" date="2024-01" db="EMBL/GenBank/DDBJ databases">
        <title>Comparative genomics of Cryptococcus and Kwoniella reveals pathogenesis evolution and contrasting modes of karyotype evolution via chromosome fusion or intercentromeric recombination.</title>
        <authorList>
            <person name="Coelho M.A."/>
            <person name="David-Palma M."/>
            <person name="Shea T."/>
            <person name="Bowers K."/>
            <person name="McGinley-Smith S."/>
            <person name="Mohammad A.W."/>
            <person name="Gnirke A."/>
            <person name="Yurkov A.M."/>
            <person name="Nowrousian M."/>
            <person name="Sun S."/>
            <person name="Cuomo C.A."/>
            <person name="Heitman J."/>
        </authorList>
    </citation>
    <scope>NUCLEOTIDE SEQUENCE [LARGE SCALE GENOMIC DNA]</scope>
    <source>
        <strain evidence="3">CBS 11374</strain>
    </source>
</reference>
<feature type="compositionally biased region" description="Polar residues" evidence="1">
    <location>
        <begin position="423"/>
        <end position="433"/>
    </location>
</feature>
<feature type="domain" description="BRCT" evidence="2">
    <location>
        <begin position="753"/>
        <end position="847"/>
    </location>
</feature>
<feature type="compositionally biased region" description="Basic and acidic residues" evidence="1">
    <location>
        <begin position="127"/>
        <end position="145"/>
    </location>
</feature>
<protein>
    <recommendedName>
        <fullName evidence="2">BRCT domain-containing protein</fullName>
    </recommendedName>
</protein>
<dbReference type="GeneID" id="87952670"/>
<feature type="region of interest" description="Disordered" evidence="1">
    <location>
        <begin position="111"/>
        <end position="145"/>
    </location>
</feature>
<feature type="region of interest" description="Disordered" evidence="1">
    <location>
        <begin position="393"/>
        <end position="412"/>
    </location>
</feature>
<dbReference type="SUPFAM" id="SSF52113">
    <property type="entry name" value="BRCT domain"/>
    <property type="match status" value="1"/>
</dbReference>
<evidence type="ECO:0000313" key="4">
    <source>
        <dbReference type="Proteomes" id="UP001329825"/>
    </source>
</evidence>
<feature type="compositionally biased region" description="Low complexity" evidence="1">
    <location>
        <begin position="536"/>
        <end position="565"/>
    </location>
</feature>
<dbReference type="Gene3D" id="3.40.50.10190">
    <property type="entry name" value="BRCT domain"/>
    <property type="match status" value="1"/>
</dbReference>
<feature type="region of interest" description="Disordered" evidence="1">
    <location>
        <begin position="692"/>
        <end position="737"/>
    </location>
</feature>
<feature type="compositionally biased region" description="Polar residues" evidence="1">
    <location>
        <begin position="510"/>
        <end position="531"/>
    </location>
</feature>
<keyword evidence="4" id="KW-1185">Reference proteome</keyword>
<feature type="region of interest" description="Disordered" evidence="1">
    <location>
        <begin position="472"/>
        <end position="643"/>
    </location>
</feature>
<evidence type="ECO:0000313" key="3">
    <source>
        <dbReference type="EMBL" id="WRT63616.1"/>
    </source>
</evidence>
<accession>A0ABZ1CPP2</accession>
<feature type="region of interest" description="Disordered" evidence="1">
    <location>
        <begin position="167"/>
        <end position="195"/>
    </location>
</feature>
<feature type="compositionally biased region" description="Polar residues" evidence="1">
    <location>
        <begin position="598"/>
        <end position="621"/>
    </location>
</feature>
<dbReference type="RefSeq" id="XP_062788356.1">
    <property type="nucleotide sequence ID" value="XM_062932305.1"/>
</dbReference>
<proteinExistence type="predicted"/>
<evidence type="ECO:0000256" key="1">
    <source>
        <dbReference type="SAM" id="MobiDB-lite"/>
    </source>
</evidence>
<dbReference type="EMBL" id="CP141881">
    <property type="protein sequence ID" value="WRT63616.1"/>
    <property type="molecule type" value="Genomic_DNA"/>
</dbReference>
<dbReference type="InterPro" id="IPR036420">
    <property type="entry name" value="BRCT_dom_sf"/>
</dbReference>
<dbReference type="InterPro" id="IPR001357">
    <property type="entry name" value="BRCT_dom"/>
</dbReference>
<feature type="region of interest" description="Disordered" evidence="1">
    <location>
        <begin position="419"/>
        <end position="453"/>
    </location>
</feature>
<feature type="compositionally biased region" description="Low complexity" evidence="1">
    <location>
        <begin position="572"/>
        <end position="582"/>
    </location>
</feature>
<gene>
    <name evidence="3" type="ORF">IL334_000539</name>
</gene>
<organism evidence="3 4">
    <name type="scientific">Kwoniella shivajii</name>
    <dbReference type="NCBI Taxonomy" id="564305"/>
    <lineage>
        <taxon>Eukaryota</taxon>
        <taxon>Fungi</taxon>
        <taxon>Dikarya</taxon>
        <taxon>Basidiomycota</taxon>
        <taxon>Agaricomycotina</taxon>
        <taxon>Tremellomycetes</taxon>
        <taxon>Tremellales</taxon>
        <taxon>Cryptococcaceae</taxon>
        <taxon>Kwoniella</taxon>
    </lineage>
</organism>
<feature type="compositionally biased region" description="Low complexity" evidence="1">
    <location>
        <begin position="217"/>
        <end position="226"/>
    </location>
</feature>
<dbReference type="CDD" id="cd17716">
    <property type="entry name" value="BRCT_microcephalin_rpt1"/>
    <property type="match status" value="1"/>
</dbReference>
<dbReference type="Proteomes" id="UP001329825">
    <property type="component" value="Chromosome 1"/>
</dbReference>
<name>A0ABZ1CPP2_9TREE</name>